<sequence>MSPQVELQPCSRRARELTERASRSSPRRGARGLERRPLRHLDAEEDARRLRDTLCWGAVTRECTGAGYGGASARAARRVPAAVLGEGRMKTHLVIAGGGAAEGDAGFAEVAVPAQSPRNVLDEHRRGLLRAHVVALSVREPEDMRDRQGGFACSSGVSADAGKDEYMIRTTSRNRHGHDDRLPKRCRRPRRRSGAGGGDMKRGGGWWRTMARTSREAAQRAKPCGAIKPDRQIRPRRVCTVAGSGTGVQWITYQNVSREGSPAIHNTSPRSAALYLEEKTVRHTAALAPKAPRVLEVIGDVEHEARRPFVHARRALESRRRPVAVAWGCEW</sequence>
<dbReference type="AlphaFoldDB" id="A0AAD7GCZ9"/>
<feature type="compositionally biased region" description="Gly residues" evidence="1">
    <location>
        <begin position="194"/>
        <end position="205"/>
    </location>
</feature>
<dbReference type="EMBL" id="JARKIE010000076">
    <property type="protein sequence ID" value="KAJ7688864.1"/>
    <property type="molecule type" value="Genomic_DNA"/>
</dbReference>
<evidence type="ECO:0000256" key="1">
    <source>
        <dbReference type="SAM" id="MobiDB-lite"/>
    </source>
</evidence>
<feature type="compositionally biased region" description="Basic and acidic residues" evidence="1">
    <location>
        <begin position="13"/>
        <end position="22"/>
    </location>
</feature>
<reference evidence="2" key="1">
    <citation type="submission" date="2023-03" db="EMBL/GenBank/DDBJ databases">
        <title>Massive genome expansion in bonnet fungi (Mycena s.s.) driven by repeated elements and novel gene families across ecological guilds.</title>
        <authorList>
            <consortium name="Lawrence Berkeley National Laboratory"/>
            <person name="Harder C.B."/>
            <person name="Miyauchi S."/>
            <person name="Viragh M."/>
            <person name="Kuo A."/>
            <person name="Thoen E."/>
            <person name="Andreopoulos B."/>
            <person name="Lu D."/>
            <person name="Skrede I."/>
            <person name="Drula E."/>
            <person name="Henrissat B."/>
            <person name="Morin E."/>
            <person name="Kohler A."/>
            <person name="Barry K."/>
            <person name="LaButti K."/>
            <person name="Morin E."/>
            <person name="Salamov A."/>
            <person name="Lipzen A."/>
            <person name="Mereny Z."/>
            <person name="Hegedus B."/>
            <person name="Baldrian P."/>
            <person name="Stursova M."/>
            <person name="Weitz H."/>
            <person name="Taylor A."/>
            <person name="Grigoriev I.V."/>
            <person name="Nagy L.G."/>
            <person name="Martin F."/>
            <person name="Kauserud H."/>
        </authorList>
    </citation>
    <scope>NUCLEOTIDE SEQUENCE</scope>
    <source>
        <strain evidence="2">CBHHK067</strain>
    </source>
</reference>
<accession>A0AAD7GCZ9</accession>
<feature type="region of interest" description="Disordered" evidence="1">
    <location>
        <begin position="169"/>
        <end position="205"/>
    </location>
</feature>
<organism evidence="2 3">
    <name type="scientific">Mycena rosella</name>
    <name type="common">Pink bonnet</name>
    <name type="synonym">Agaricus rosellus</name>
    <dbReference type="NCBI Taxonomy" id="1033263"/>
    <lineage>
        <taxon>Eukaryota</taxon>
        <taxon>Fungi</taxon>
        <taxon>Dikarya</taxon>
        <taxon>Basidiomycota</taxon>
        <taxon>Agaricomycotina</taxon>
        <taxon>Agaricomycetes</taxon>
        <taxon>Agaricomycetidae</taxon>
        <taxon>Agaricales</taxon>
        <taxon>Marasmiineae</taxon>
        <taxon>Mycenaceae</taxon>
        <taxon>Mycena</taxon>
    </lineage>
</organism>
<proteinExistence type="predicted"/>
<protein>
    <submittedName>
        <fullName evidence="2">Uncharacterized protein</fullName>
    </submittedName>
</protein>
<gene>
    <name evidence="2" type="ORF">B0H17DRAFT_1296906</name>
</gene>
<comment type="caution">
    <text evidence="2">The sequence shown here is derived from an EMBL/GenBank/DDBJ whole genome shotgun (WGS) entry which is preliminary data.</text>
</comment>
<keyword evidence="3" id="KW-1185">Reference proteome</keyword>
<name>A0AAD7GCZ9_MYCRO</name>
<dbReference type="Proteomes" id="UP001221757">
    <property type="component" value="Unassembled WGS sequence"/>
</dbReference>
<feature type="compositionally biased region" description="Basic residues" evidence="1">
    <location>
        <begin position="184"/>
        <end position="193"/>
    </location>
</feature>
<feature type="region of interest" description="Disordered" evidence="1">
    <location>
        <begin position="1"/>
        <end position="36"/>
    </location>
</feature>
<evidence type="ECO:0000313" key="3">
    <source>
        <dbReference type="Proteomes" id="UP001221757"/>
    </source>
</evidence>
<evidence type="ECO:0000313" key="2">
    <source>
        <dbReference type="EMBL" id="KAJ7688864.1"/>
    </source>
</evidence>